<dbReference type="Proteomes" id="UP000746751">
    <property type="component" value="Unassembled WGS sequence"/>
</dbReference>
<organism evidence="2 3">
    <name type="scientific">Collinsella ihumii</name>
    <dbReference type="NCBI Taxonomy" id="1720204"/>
    <lineage>
        <taxon>Bacteria</taxon>
        <taxon>Bacillati</taxon>
        <taxon>Actinomycetota</taxon>
        <taxon>Coriobacteriia</taxon>
        <taxon>Coriobacteriales</taxon>
        <taxon>Coriobacteriaceae</taxon>
        <taxon>Collinsella</taxon>
    </lineage>
</organism>
<name>A0A921ISG6_9ACTN</name>
<reference evidence="2" key="2">
    <citation type="submission" date="2021-09" db="EMBL/GenBank/DDBJ databases">
        <authorList>
            <person name="Gilroy R."/>
        </authorList>
    </citation>
    <scope>NUCLEOTIDE SEQUENCE</scope>
    <source>
        <strain evidence="2">ChiGjej2B2-7701</strain>
    </source>
</reference>
<dbReference type="AlphaFoldDB" id="A0A921ISG6"/>
<evidence type="ECO:0000259" key="1">
    <source>
        <dbReference type="Pfam" id="PF04230"/>
    </source>
</evidence>
<gene>
    <name evidence="2" type="ORF">K8U80_07410</name>
</gene>
<evidence type="ECO:0000313" key="3">
    <source>
        <dbReference type="Proteomes" id="UP000746751"/>
    </source>
</evidence>
<protein>
    <submittedName>
        <fullName evidence="2">Polysaccharide pyruvyl transferase family protein</fullName>
    </submittedName>
</protein>
<reference evidence="2" key="1">
    <citation type="journal article" date="2021" name="PeerJ">
        <title>Extensive microbial diversity within the chicken gut microbiome revealed by metagenomics and culture.</title>
        <authorList>
            <person name="Gilroy R."/>
            <person name="Ravi A."/>
            <person name="Getino M."/>
            <person name="Pursley I."/>
            <person name="Horton D.L."/>
            <person name="Alikhan N.F."/>
            <person name="Baker D."/>
            <person name="Gharbi K."/>
            <person name="Hall N."/>
            <person name="Watson M."/>
            <person name="Adriaenssens E.M."/>
            <person name="Foster-Nyarko E."/>
            <person name="Jarju S."/>
            <person name="Secka A."/>
            <person name="Antonio M."/>
            <person name="Oren A."/>
            <person name="Chaudhuri R.R."/>
            <person name="La Ragione R."/>
            <person name="Hildebrand F."/>
            <person name="Pallen M.J."/>
        </authorList>
    </citation>
    <scope>NUCLEOTIDE SEQUENCE</scope>
    <source>
        <strain evidence="2">ChiGjej2B2-7701</strain>
    </source>
</reference>
<dbReference type="InterPro" id="IPR007345">
    <property type="entry name" value="Polysacch_pyruvyl_Trfase"/>
</dbReference>
<dbReference type="GO" id="GO:0016740">
    <property type="term" value="F:transferase activity"/>
    <property type="evidence" value="ECO:0007669"/>
    <property type="project" value="UniProtKB-KW"/>
</dbReference>
<accession>A0A921ISG6</accession>
<comment type="caution">
    <text evidence="2">The sequence shown here is derived from an EMBL/GenBank/DDBJ whole genome shotgun (WGS) entry which is preliminary data.</text>
</comment>
<proteinExistence type="predicted"/>
<dbReference type="Pfam" id="PF04230">
    <property type="entry name" value="PS_pyruv_trans"/>
    <property type="match status" value="1"/>
</dbReference>
<keyword evidence="2" id="KW-0808">Transferase</keyword>
<evidence type="ECO:0000313" key="2">
    <source>
        <dbReference type="EMBL" id="HJG31208.1"/>
    </source>
</evidence>
<feature type="domain" description="Polysaccharide pyruvyl transferase" evidence="1">
    <location>
        <begin position="13"/>
        <end position="298"/>
    </location>
</feature>
<dbReference type="EMBL" id="DYVF01000045">
    <property type="protein sequence ID" value="HJG31208.1"/>
    <property type="molecule type" value="Genomic_DNA"/>
</dbReference>
<sequence>MKIGILTFHNTCNYGAMLQAYGLQSVLQDLGHEASIVDYKNAAVTEREEVIKPAISLLLSNPRRYCTEGYSYPRRKRRSEAFKRFADEYLAVGAPMESVTDIIDGYDAVVVGSDQVWNMRLTGNDLTYFLEGAQGSDVKMISYAASFGAAVFPSEYAERCGSAISGFDAISVRELQGVQLVRELTGRDAQLVLDPTLLVERETWLRMAKEPKSEAGSYVLVYTVAEREKTLAFARDAAKELGCEMRVIGMSNPFLLKKARSLNDATVEEFLGLIRGAALVVTSSFHGMALSLALGVNVCYSLSDRPGNSNSRLETLASLAGIERRNISNGLPSSRIDFEAVDSAMAIEREKSLTFLRDALA</sequence>